<reference evidence="1 2" key="1">
    <citation type="submission" date="2019-10" db="EMBL/GenBank/DDBJ databases">
        <title>Evaluation of single-gene subtyping targets for Pseudomonas.</title>
        <authorList>
            <person name="Reichler S.J."/>
            <person name="Orsi R.H."/>
            <person name="Wiedmann M."/>
            <person name="Martin N.H."/>
            <person name="Murphy S.I."/>
        </authorList>
    </citation>
    <scope>NUCLEOTIDE SEQUENCE [LARGE SCALE GENOMIC DNA]</scope>
    <source>
        <strain evidence="1 2">FSL R10-3254</strain>
    </source>
</reference>
<accession>A0A7X2C5U7</accession>
<evidence type="ECO:0000313" key="2">
    <source>
        <dbReference type="Proteomes" id="UP000489190"/>
    </source>
</evidence>
<dbReference type="InterPro" id="IPR025048">
    <property type="entry name" value="DUF3987"/>
</dbReference>
<proteinExistence type="predicted"/>
<dbReference type="RefSeq" id="WP_153330287.1">
    <property type="nucleotide sequence ID" value="NZ_WIWI01000068.1"/>
</dbReference>
<evidence type="ECO:0000313" key="1">
    <source>
        <dbReference type="EMBL" id="MQT91657.1"/>
    </source>
</evidence>
<dbReference type="AlphaFoldDB" id="A0A7X2C5U7"/>
<sequence>MSQFFNQPIPWQQPQNYAPLPGRGGFFPHYMPLPLLSAAVDEAQNNIKAPRPLIFSTALAAIAVAVQGLFDVRKPNGQRVPLSLMLLTIANSGERKSTVENVFLGAIRTVQKQQNLIYQTALNEWKTELHIWETKKKAILKSIHKKAIQEEPSDDEDRRFKALESAKPTKPKQFKLLYEDATSEALFRGLHQDLPTAGLISSEGGGVLNGRALNDLSKQNALWSGDSITVDRVSIESYVLADARLTVSIMAQESAFQNYMEQRGEQSRGSGLWARFLVCQPWSTQGSRFIENGTVSSDHCDKFAARLVELLQPNMALLKDPGREKGVIHFSPEASEQWLSIFNAIEVEIRPNGRFAGAGDHASKLADNIARVAALFHCFEGFEGDISLSTVNAAISLCFYYSDEFMKLFMPPPQEEVDANELYSWLQRAMTGRINIPKNHVRQSGPNKLRSNGRLDRALEVLRQQGRIYSFQQGKTECISLILLSLI</sequence>
<organism evidence="1 2">
    <name type="scientific">Pseudomonas helleri</name>
    <dbReference type="NCBI Taxonomy" id="1608996"/>
    <lineage>
        <taxon>Bacteria</taxon>
        <taxon>Pseudomonadati</taxon>
        <taxon>Pseudomonadota</taxon>
        <taxon>Gammaproteobacteria</taxon>
        <taxon>Pseudomonadales</taxon>
        <taxon>Pseudomonadaceae</taxon>
        <taxon>Pseudomonas</taxon>
    </lineage>
</organism>
<dbReference type="Proteomes" id="UP000489190">
    <property type="component" value="Unassembled WGS sequence"/>
</dbReference>
<dbReference type="EMBL" id="WIWI01000068">
    <property type="protein sequence ID" value="MQT91657.1"/>
    <property type="molecule type" value="Genomic_DNA"/>
</dbReference>
<dbReference type="Pfam" id="PF13148">
    <property type="entry name" value="DUF3987"/>
    <property type="match status" value="1"/>
</dbReference>
<comment type="caution">
    <text evidence="1">The sequence shown here is derived from an EMBL/GenBank/DDBJ whole genome shotgun (WGS) entry which is preliminary data.</text>
</comment>
<name>A0A7X2C5U7_9PSED</name>
<gene>
    <name evidence="1" type="ORF">GHO39_21320</name>
</gene>
<protein>
    <submittedName>
        <fullName evidence="1">DUF3987 domain-containing protein</fullName>
    </submittedName>
</protein>